<dbReference type="OrthoDB" id="4232626at2759"/>
<dbReference type="RefSeq" id="XP_024675717.1">
    <property type="nucleotide sequence ID" value="XM_024820639.1"/>
</dbReference>
<reference evidence="1 2" key="1">
    <citation type="submission" date="2017-12" db="EMBL/GenBank/DDBJ databases">
        <authorList>
            <consortium name="DOE Joint Genome Institute"/>
            <person name="Haridas S."/>
            <person name="Kjaerbolling I."/>
            <person name="Vesth T.C."/>
            <person name="Frisvad J.C."/>
            <person name="Nybo J.L."/>
            <person name="Theobald S."/>
            <person name="Kuo A."/>
            <person name="Bowyer P."/>
            <person name="Matsuda Y."/>
            <person name="Mondo S."/>
            <person name="Lyhne E.K."/>
            <person name="Kogle M.E."/>
            <person name="Clum A."/>
            <person name="Lipzen A."/>
            <person name="Salamov A."/>
            <person name="Ngan C.Y."/>
            <person name="Daum C."/>
            <person name="Chiniquy J."/>
            <person name="Barry K."/>
            <person name="LaButti K."/>
            <person name="Simmons B.A."/>
            <person name="Magnuson J.K."/>
            <person name="Mortensen U.H."/>
            <person name="Larsen T.O."/>
            <person name="Grigoriev I.V."/>
            <person name="Baker S.E."/>
            <person name="Andersen M.R."/>
            <person name="Nordberg H.P."/>
            <person name="Cantor M.N."/>
            <person name="Hua S.X."/>
        </authorList>
    </citation>
    <scope>NUCLEOTIDE SEQUENCE [LARGE SCALE GENOMIC DNA]</scope>
    <source>
        <strain evidence="1 2">CBS 102.13</strain>
    </source>
</reference>
<organism evidence="1 2">
    <name type="scientific">Aspergillus candidus</name>
    <dbReference type="NCBI Taxonomy" id="41067"/>
    <lineage>
        <taxon>Eukaryota</taxon>
        <taxon>Fungi</taxon>
        <taxon>Dikarya</taxon>
        <taxon>Ascomycota</taxon>
        <taxon>Pezizomycotina</taxon>
        <taxon>Eurotiomycetes</taxon>
        <taxon>Eurotiomycetidae</taxon>
        <taxon>Eurotiales</taxon>
        <taxon>Aspergillaceae</taxon>
        <taxon>Aspergillus</taxon>
        <taxon>Aspergillus subgen. Circumdati</taxon>
    </lineage>
</organism>
<dbReference type="EMBL" id="KZ559119">
    <property type="protein sequence ID" value="PLB41705.1"/>
    <property type="molecule type" value="Genomic_DNA"/>
</dbReference>
<name>A0A2I2FM41_ASPCN</name>
<evidence type="ECO:0000313" key="2">
    <source>
        <dbReference type="Proteomes" id="UP000234585"/>
    </source>
</evidence>
<protein>
    <submittedName>
        <fullName evidence="1">Uncharacterized protein</fullName>
    </submittedName>
</protein>
<dbReference type="STRING" id="41067.A0A2I2FM41"/>
<dbReference type="GeneID" id="36527799"/>
<sequence length="233" mass="26416">MLADKNAQINAENSSEQVPVWDHVYRLMRCPGKPCNLGKWCWQDPVGKKHYGLQSHHLTELVQYVRDEHGVLEDRGDVPNRIREQLYAKEQQKLRSRAQKGSVLSSPNMNPININLLPTPSSQPSVSANLSNVPTSLPLPARDRLKISGPRDVAVRAYSEWQESNVTDENLKANFRKACDVAITNGYDPEQVDREQDPAFFIKFFTQNGVVVGIAQRFVSDIREWVEACEQCS</sequence>
<dbReference type="AlphaFoldDB" id="A0A2I2FM41"/>
<gene>
    <name evidence="1" type="ORF">BDW47DRAFT_98413</name>
</gene>
<proteinExistence type="predicted"/>
<keyword evidence="2" id="KW-1185">Reference proteome</keyword>
<accession>A0A2I2FM41</accession>
<evidence type="ECO:0000313" key="1">
    <source>
        <dbReference type="EMBL" id="PLB41705.1"/>
    </source>
</evidence>
<dbReference type="Proteomes" id="UP000234585">
    <property type="component" value="Unassembled WGS sequence"/>
</dbReference>